<reference evidence="4" key="1">
    <citation type="submission" date="2023-12" db="EMBL/GenBank/DDBJ databases">
        <title>Novel isolates from deep terrestrial aquifers shed light on the physiology and ecology of the class Limnochordia.</title>
        <authorList>
            <person name="Karnachuk O.V."/>
            <person name="Lukina A.P."/>
            <person name="Avakyan M.R."/>
            <person name="Kadnikov V."/>
            <person name="Begmatov S."/>
            <person name="Beletsky A.V."/>
            <person name="Mardanov A.V."/>
            <person name="Ravin N.V."/>
        </authorList>
    </citation>
    <scope>NUCLEOTIDE SEQUENCE [LARGE SCALE GENOMIC DNA]</scope>
    <source>
        <strain evidence="4">LN</strain>
    </source>
</reference>
<dbReference type="EC" id="4.2.2.n1" evidence="3"/>
<accession>A0ABZ1BLG0</accession>
<keyword evidence="1" id="KW-0472">Membrane</keyword>
<evidence type="ECO:0000313" key="4">
    <source>
        <dbReference type="Proteomes" id="UP001333102"/>
    </source>
</evidence>
<evidence type="ECO:0000313" key="3">
    <source>
        <dbReference type="EMBL" id="WRP13659.1"/>
    </source>
</evidence>
<keyword evidence="1" id="KW-0812">Transmembrane</keyword>
<dbReference type="PANTHER" id="PTHR37423">
    <property type="entry name" value="SOLUBLE LYTIC MUREIN TRANSGLYCOSYLASE-RELATED"/>
    <property type="match status" value="1"/>
</dbReference>
<dbReference type="SUPFAM" id="SSF53955">
    <property type="entry name" value="Lysozyme-like"/>
    <property type="match status" value="1"/>
</dbReference>
<proteinExistence type="predicted"/>
<keyword evidence="1" id="KW-1133">Transmembrane helix</keyword>
<dbReference type="RefSeq" id="WP_324667904.1">
    <property type="nucleotide sequence ID" value="NZ_CP141614.1"/>
</dbReference>
<evidence type="ECO:0000259" key="2">
    <source>
        <dbReference type="Pfam" id="PF01464"/>
    </source>
</evidence>
<dbReference type="PANTHER" id="PTHR37423:SF2">
    <property type="entry name" value="MEMBRANE-BOUND LYTIC MUREIN TRANSGLYCOSYLASE C"/>
    <property type="match status" value="1"/>
</dbReference>
<keyword evidence="3" id="KW-0456">Lyase</keyword>
<keyword evidence="4" id="KW-1185">Reference proteome</keyword>
<dbReference type="Proteomes" id="UP001333102">
    <property type="component" value="Chromosome"/>
</dbReference>
<feature type="transmembrane region" description="Helical" evidence="1">
    <location>
        <begin position="24"/>
        <end position="48"/>
    </location>
</feature>
<dbReference type="EMBL" id="CP141614">
    <property type="protein sequence ID" value="WRP13659.1"/>
    <property type="molecule type" value="Genomic_DNA"/>
</dbReference>
<dbReference type="GO" id="GO:0016829">
    <property type="term" value="F:lyase activity"/>
    <property type="evidence" value="ECO:0007669"/>
    <property type="project" value="UniProtKB-KW"/>
</dbReference>
<feature type="domain" description="Transglycosylase SLT" evidence="2">
    <location>
        <begin position="107"/>
        <end position="199"/>
    </location>
</feature>
<gene>
    <name evidence="3" type="ORF">VLY81_09390</name>
</gene>
<name>A0ABZ1BLG0_9FIRM</name>
<dbReference type="Gene3D" id="1.10.530.10">
    <property type="match status" value="1"/>
</dbReference>
<organism evidence="3 4">
    <name type="scientific">Geochorda subterranea</name>
    <dbReference type="NCBI Taxonomy" id="3109564"/>
    <lineage>
        <taxon>Bacteria</taxon>
        <taxon>Bacillati</taxon>
        <taxon>Bacillota</taxon>
        <taxon>Limnochordia</taxon>
        <taxon>Limnochordales</taxon>
        <taxon>Geochordaceae</taxon>
        <taxon>Geochorda</taxon>
    </lineage>
</organism>
<dbReference type="InterPro" id="IPR008258">
    <property type="entry name" value="Transglycosylase_SLT_dom_1"/>
</dbReference>
<dbReference type="InterPro" id="IPR023346">
    <property type="entry name" value="Lysozyme-like_dom_sf"/>
</dbReference>
<evidence type="ECO:0000256" key="1">
    <source>
        <dbReference type="SAM" id="Phobius"/>
    </source>
</evidence>
<dbReference type="Pfam" id="PF01464">
    <property type="entry name" value="SLT"/>
    <property type="match status" value="1"/>
</dbReference>
<protein>
    <submittedName>
        <fullName evidence="3">Lytic transglycosylase domain-containing protein</fullName>
        <ecNumber evidence="3">4.2.2.n1</ecNumber>
    </submittedName>
</protein>
<sequence length="220" mass="24113">MDEPAVVTWTGGDASVAAGQVRQLSVLTVILMMAGVLGAVAGWTIGFIHGYQESESTRALAAELRPVEVTASASWVETLERLDRWAASIRPDLDVAHRQWLVLLLLRASHRWGVDPELVMSVAVTESGLRQDAVSPRGAVGVMQVMPATARAYGVDPYDTIQNIEVGVRYLAELLARYRGDVQLALAAYNAGPSRVRNSVPAIRETRNYVRRVVETYRSR</sequence>
<dbReference type="CDD" id="cd00254">
    <property type="entry name" value="LT-like"/>
    <property type="match status" value="1"/>
</dbReference>